<proteinExistence type="predicted"/>
<organism evidence="1 2">
    <name type="scientific">Cymbomonas tetramitiformis</name>
    <dbReference type="NCBI Taxonomy" id="36881"/>
    <lineage>
        <taxon>Eukaryota</taxon>
        <taxon>Viridiplantae</taxon>
        <taxon>Chlorophyta</taxon>
        <taxon>Pyramimonadophyceae</taxon>
        <taxon>Pyramimonadales</taxon>
        <taxon>Pyramimonadaceae</taxon>
        <taxon>Cymbomonas</taxon>
    </lineage>
</organism>
<evidence type="ECO:0000313" key="2">
    <source>
        <dbReference type="Proteomes" id="UP001190700"/>
    </source>
</evidence>
<dbReference type="EMBL" id="LGRX02015994">
    <property type="protein sequence ID" value="KAK3262718.1"/>
    <property type="molecule type" value="Genomic_DNA"/>
</dbReference>
<name>A0AAE0FMW8_9CHLO</name>
<sequence>MLQDPTVSTAKIDRHDAWAKRLLAIGNGAEPTLPGTNLIRLPDDMCVETVSALIDFVYKDRRTNYPSYFLDRAILAPHVDSVLELNELIMDRLDDVLKYINLYSYDDIVDPCDTL</sequence>
<dbReference type="AlphaFoldDB" id="A0AAE0FMW8"/>
<comment type="caution">
    <text evidence="1">The sequence shown here is derived from an EMBL/GenBank/DDBJ whole genome shotgun (WGS) entry which is preliminary data.</text>
</comment>
<protein>
    <submittedName>
        <fullName evidence="1">Uncharacterized protein</fullName>
    </submittedName>
</protein>
<dbReference type="Proteomes" id="UP001190700">
    <property type="component" value="Unassembled WGS sequence"/>
</dbReference>
<gene>
    <name evidence="1" type="ORF">CYMTET_28438</name>
</gene>
<accession>A0AAE0FMW8</accession>
<keyword evidence="2" id="KW-1185">Reference proteome</keyword>
<reference evidence="1 2" key="1">
    <citation type="journal article" date="2015" name="Genome Biol. Evol.">
        <title>Comparative Genomics of a Bacterivorous Green Alga Reveals Evolutionary Causalities and Consequences of Phago-Mixotrophic Mode of Nutrition.</title>
        <authorList>
            <person name="Burns J.A."/>
            <person name="Paasch A."/>
            <person name="Narechania A."/>
            <person name="Kim E."/>
        </authorList>
    </citation>
    <scope>NUCLEOTIDE SEQUENCE [LARGE SCALE GENOMIC DNA]</scope>
    <source>
        <strain evidence="1 2">PLY_AMNH</strain>
    </source>
</reference>
<evidence type="ECO:0000313" key="1">
    <source>
        <dbReference type="EMBL" id="KAK3262718.1"/>
    </source>
</evidence>